<dbReference type="Proteomes" id="UP000251942">
    <property type="component" value="Unassembled WGS sequence"/>
</dbReference>
<dbReference type="PANTHER" id="PTHR35561">
    <property type="entry name" value="RNA 2',3'-CYCLIC PHOSPHODIESTERASE"/>
    <property type="match status" value="1"/>
</dbReference>
<organism evidence="3 5">
    <name type="scientific">Legionella feeleii</name>
    <dbReference type="NCBI Taxonomy" id="453"/>
    <lineage>
        <taxon>Bacteria</taxon>
        <taxon>Pseudomonadati</taxon>
        <taxon>Pseudomonadota</taxon>
        <taxon>Gammaproteobacteria</taxon>
        <taxon>Legionellales</taxon>
        <taxon>Legionellaceae</taxon>
        <taxon>Legionella</taxon>
    </lineage>
</organism>
<evidence type="ECO:0000256" key="2">
    <source>
        <dbReference type="HAMAP-Rule" id="MF_01940"/>
    </source>
</evidence>
<feature type="short sequence motif" description="HXTX 2" evidence="2">
    <location>
        <begin position="131"/>
        <end position="134"/>
    </location>
</feature>
<dbReference type="PANTHER" id="PTHR35561:SF1">
    <property type="entry name" value="RNA 2',3'-CYCLIC PHOSPHODIESTERASE"/>
    <property type="match status" value="1"/>
</dbReference>
<dbReference type="HAMAP" id="MF_01940">
    <property type="entry name" value="RNA_CPDase"/>
    <property type="match status" value="1"/>
</dbReference>
<protein>
    <recommendedName>
        <fullName evidence="2">RNA 2',3'-cyclic phosphodiesterase</fullName>
        <shortName evidence="2">RNA 2',3'-CPDase</shortName>
        <ecNumber evidence="2">3.1.4.58</ecNumber>
    </recommendedName>
</protein>
<dbReference type="GO" id="GO:0016874">
    <property type="term" value="F:ligase activity"/>
    <property type="evidence" value="ECO:0007669"/>
    <property type="project" value="UniProtKB-KW"/>
</dbReference>
<sequence>MKPMRVFFALAMPKSTQRLLAEILASAQRYIPAAEAHWVPKENLHITLQFIPEVHINDLPQLIENVRSSLTNLSSFYLELKGMEFFPTPTHPRIISLAVGPSDCLTQLSAAIGQGIKASNYPVETRAFRGHLTLGRLRRVHQSFSLEQIKIPLIPRIWIDVIHLFESRSGKEHSNYIPLAHLELNKN</sequence>
<evidence type="ECO:0000313" key="5">
    <source>
        <dbReference type="Proteomes" id="UP000054698"/>
    </source>
</evidence>
<evidence type="ECO:0000313" key="3">
    <source>
        <dbReference type="EMBL" id="KTC98759.1"/>
    </source>
</evidence>
<dbReference type="EMBL" id="UASS01000001">
    <property type="protein sequence ID" value="SPX59471.1"/>
    <property type="molecule type" value="Genomic_DNA"/>
</dbReference>
<dbReference type="PATRIC" id="fig|453.4.peg.1610"/>
<dbReference type="STRING" id="453.Lfee_1470"/>
<keyword evidence="3" id="KW-0436">Ligase</keyword>
<evidence type="ECO:0000313" key="6">
    <source>
        <dbReference type="Proteomes" id="UP000251942"/>
    </source>
</evidence>
<keyword evidence="1 2" id="KW-0378">Hydrolase</keyword>
<dbReference type="SUPFAM" id="SSF55144">
    <property type="entry name" value="LigT-like"/>
    <property type="match status" value="1"/>
</dbReference>
<dbReference type="InterPro" id="IPR004175">
    <property type="entry name" value="RNA_CPDase"/>
</dbReference>
<evidence type="ECO:0000313" key="4">
    <source>
        <dbReference type="EMBL" id="SPX59471.1"/>
    </source>
</evidence>
<evidence type="ECO:0000256" key="1">
    <source>
        <dbReference type="ARBA" id="ARBA00022801"/>
    </source>
</evidence>
<dbReference type="Proteomes" id="UP000054698">
    <property type="component" value="Unassembled WGS sequence"/>
</dbReference>
<dbReference type="AlphaFoldDB" id="A0A0W0TSZ4"/>
<dbReference type="GO" id="GO:0008664">
    <property type="term" value="F:RNA 2',3'-cyclic 3'-phosphodiesterase activity"/>
    <property type="evidence" value="ECO:0007669"/>
    <property type="project" value="UniProtKB-EC"/>
</dbReference>
<name>A0A0W0TSZ4_9GAMM</name>
<comment type="similarity">
    <text evidence="2">Belongs to the 2H phosphoesterase superfamily. ThpR family.</text>
</comment>
<dbReference type="EC" id="3.1.4.58" evidence="2"/>
<dbReference type="GO" id="GO:0004113">
    <property type="term" value="F:2',3'-cyclic-nucleotide 3'-phosphodiesterase activity"/>
    <property type="evidence" value="ECO:0007669"/>
    <property type="project" value="InterPro"/>
</dbReference>
<comment type="catalytic activity">
    <reaction evidence="2">
        <text>a 3'-end 2',3'-cyclophospho-ribonucleotide-RNA + H2O = a 3'-end 2'-phospho-ribonucleotide-RNA + H(+)</text>
        <dbReference type="Rhea" id="RHEA:11828"/>
        <dbReference type="Rhea" id="RHEA-COMP:10464"/>
        <dbReference type="Rhea" id="RHEA-COMP:17353"/>
        <dbReference type="ChEBI" id="CHEBI:15377"/>
        <dbReference type="ChEBI" id="CHEBI:15378"/>
        <dbReference type="ChEBI" id="CHEBI:83064"/>
        <dbReference type="ChEBI" id="CHEBI:173113"/>
        <dbReference type="EC" id="3.1.4.58"/>
    </reaction>
</comment>
<feature type="active site" description="Proton acceptor" evidence="2">
    <location>
        <position position="131"/>
    </location>
</feature>
<dbReference type="InterPro" id="IPR009097">
    <property type="entry name" value="Cyclic_Pdiesterase"/>
</dbReference>
<proteinExistence type="inferred from homology"/>
<dbReference type="NCBIfam" id="TIGR02258">
    <property type="entry name" value="2_5_ligase"/>
    <property type="match status" value="1"/>
</dbReference>
<dbReference type="Gene3D" id="3.90.1140.10">
    <property type="entry name" value="Cyclic phosphodiesterase"/>
    <property type="match status" value="1"/>
</dbReference>
<keyword evidence="5" id="KW-1185">Reference proteome</keyword>
<dbReference type="OrthoDB" id="7061261at2"/>
<feature type="active site" description="Proton donor" evidence="2">
    <location>
        <position position="45"/>
    </location>
</feature>
<dbReference type="EMBL" id="LNYB01000062">
    <property type="protein sequence ID" value="KTC98759.1"/>
    <property type="molecule type" value="Genomic_DNA"/>
</dbReference>
<gene>
    <name evidence="3" type="ORF">Lfee_1470</name>
    <name evidence="4" type="ORF">NCTC12022_00294</name>
</gene>
<reference evidence="3 5" key="1">
    <citation type="submission" date="2015-11" db="EMBL/GenBank/DDBJ databases">
        <title>Genomic analysis of 38 Legionella species identifies large and diverse effector repertoires.</title>
        <authorList>
            <person name="Burstein D."/>
            <person name="Amaro F."/>
            <person name="Zusman T."/>
            <person name="Lifshitz Z."/>
            <person name="Cohen O."/>
            <person name="Gilbert J.A."/>
            <person name="Pupko T."/>
            <person name="Shuman H.A."/>
            <person name="Segal G."/>
        </authorList>
    </citation>
    <scope>NUCLEOTIDE SEQUENCE [LARGE SCALE GENOMIC DNA]</scope>
    <source>
        <strain evidence="3 5">WO-44C</strain>
    </source>
</reference>
<accession>A0A0W0TSZ4</accession>
<feature type="short sequence motif" description="HXTX 1" evidence="2">
    <location>
        <begin position="45"/>
        <end position="48"/>
    </location>
</feature>
<comment type="function">
    <text evidence="2">Hydrolyzes RNA 2',3'-cyclic phosphodiester to an RNA 2'-phosphomonoester.</text>
</comment>
<dbReference type="Pfam" id="PF13563">
    <property type="entry name" value="2_5_RNA_ligase2"/>
    <property type="match status" value="1"/>
</dbReference>
<reference evidence="4 6" key="2">
    <citation type="submission" date="2018-06" db="EMBL/GenBank/DDBJ databases">
        <authorList>
            <consortium name="Pathogen Informatics"/>
            <person name="Doyle S."/>
        </authorList>
    </citation>
    <scope>NUCLEOTIDE SEQUENCE [LARGE SCALE GENOMIC DNA]</scope>
    <source>
        <strain evidence="4 6">NCTC12022</strain>
    </source>
</reference>